<dbReference type="AlphaFoldDB" id="A0A061RGD4"/>
<accession>A0A061RGD4</accession>
<name>A0A061RGD4_9CHLO</name>
<sequence length="82" mass="8738">MAACGTAERWLQATSCIRGKGSVVAVSESRAGSLRGEPDRGGVLSESAACRAWRVPTSMRRGPQTFARPGGRLLLYDARKMA</sequence>
<evidence type="ECO:0000313" key="1">
    <source>
        <dbReference type="EMBL" id="JAC71992.1"/>
    </source>
</evidence>
<protein>
    <submittedName>
        <fullName evidence="1">Uncharacterized protein</fullName>
    </submittedName>
</protein>
<organism evidence="1">
    <name type="scientific">Tetraselmis sp. GSL018</name>
    <dbReference type="NCBI Taxonomy" id="582737"/>
    <lineage>
        <taxon>Eukaryota</taxon>
        <taxon>Viridiplantae</taxon>
        <taxon>Chlorophyta</taxon>
        <taxon>core chlorophytes</taxon>
        <taxon>Chlorodendrophyceae</taxon>
        <taxon>Chlorodendrales</taxon>
        <taxon>Chlorodendraceae</taxon>
        <taxon>Tetraselmis</taxon>
    </lineage>
</organism>
<dbReference type="EMBL" id="GBEZ01014051">
    <property type="protein sequence ID" value="JAC71992.1"/>
    <property type="molecule type" value="Transcribed_RNA"/>
</dbReference>
<gene>
    <name evidence="1" type="ORF">TSPGSL018_717</name>
</gene>
<reference evidence="1" key="1">
    <citation type="submission" date="2014-05" db="EMBL/GenBank/DDBJ databases">
        <title>The transcriptome of the halophilic microalga Tetraselmis sp. GSL018 isolated from the Great Salt Lake, Utah.</title>
        <authorList>
            <person name="Jinkerson R.E."/>
            <person name="D'Adamo S."/>
            <person name="Posewitz M.C."/>
        </authorList>
    </citation>
    <scope>NUCLEOTIDE SEQUENCE</scope>
    <source>
        <strain evidence="1">GSL018</strain>
    </source>
</reference>
<proteinExistence type="predicted"/>
<feature type="non-terminal residue" evidence="1">
    <location>
        <position position="82"/>
    </location>
</feature>